<feature type="region of interest" description="Disordered" evidence="1">
    <location>
        <begin position="331"/>
        <end position="358"/>
    </location>
</feature>
<organism evidence="3 4">
    <name type="scientific">Brevibacterium salitolerans</name>
    <dbReference type="NCBI Taxonomy" id="1403566"/>
    <lineage>
        <taxon>Bacteria</taxon>
        <taxon>Bacillati</taxon>
        <taxon>Actinomycetota</taxon>
        <taxon>Actinomycetes</taxon>
        <taxon>Micrococcales</taxon>
        <taxon>Brevibacteriaceae</taxon>
        <taxon>Brevibacterium</taxon>
    </lineage>
</organism>
<dbReference type="Pfam" id="PF02734">
    <property type="entry name" value="Dak2"/>
    <property type="match status" value="1"/>
</dbReference>
<evidence type="ECO:0000313" key="4">
    <source>
        <dbReference type="Proteomes" id="UP001500984"/>
    </source>
</evidence>
<dbReference type="Gene3D" id="1.25.40.340">
    <property type="match status" value="1"/>
</dbReference>
<dbReference type="Proteomes" id="UP001500984">
    <property type="component" value="Unassembled WGS sequence"/>
</dbReference>
<dbReference type="EMBL" id="BAAAPZ010000017">
    <property type="protein sequence ID" value="GAA2103656.1"/>
    <property type="molecule type" value="Genomic_DNA"/>
</dbReference>
<feature type="compositionally biased region" description="Basic and acidic residues" evidence="1">
    <location>
        <begin position="331"/>
        <end position="346"/>
    </location>
</feature>
<evidence type="ECO:0000313" key="3">
    <source>
        <dbReference type="EMBL" id="GAA2103656.1"/>
    </source>
</evidence>
<dbReference type="SMART" id="SM01121">
    <property type="entry name" value="Dak1_2"/>
    <property type="match status" value="1"/>
</dbReference>
<name>A0ABN2X307_9MICO</name>
<dbReference type="InterPro" id="IPR033470">
    <property type="entry name" value="FakA-like_C"/>
</dbReference>
<dbReference type="PROSITE" id="PS51480">
    <property type="entry name" value="DHAL"/>
    <property type="match status" value="1"/>
</dbReference>
<dbReference type="InterPro" id="IPR050270">
    <property type="entry name" value="DegV_domain_contain"/>
</dbReference>
<proteinExistence type="predicted"/>
<feature type="domain" description="DhaL" evidence="2">
    <location>
        <begin position="20"/>
        <end position="213"/>
    </location>
</feature>
<keyword evidence="4" id="KW-1185">Reference proteome</keyword>
<comment type="caution">
    <text evidence="3">The sequence shown here is derived from an EMBL/GenBank/DDBJ whole genome shotgun (WGS) entry which is preliminary data.</text>
</comment>
<protein>
    <submittedName>
        <fullName evidence="3">DAK2 domain-containing protein</fullName>
    </submittedName>
</protein>
<dbReference type="SUPFAM" id="SSF101473">
    <property type="entry name" value="DhaL-like"/>
    <property type="match status" value="1"/>
</dbReference>
<sequence length="585" mass="60244">MQRSDEEHPDDRAAVRLNARLATSWARRTVERLRRERGGINAINVFPVADGDTGSNLYLTVRSAYRAVEELEGPATLPEVVSAMATGALRGARGNSGLILSVALRGVADALEGIDVPAAGDFAEALSLAAARAREAVETPVDGTMVTVLDAMAEEAQLRATAGDSLVALVEAVRDRSRTALRETTGQLPVLRENQVVDAGSSGIVELFDLLYLTVTGMEPGGKAAAWSAGNGAPASGADPARARSTVPSRAVAAPRPTGLELVAHLGEAKDRARPLRRALAKAGGTSIVVSWPMAHVHTASGGGPQEALQLLEVLDRHTVVDLRIEDLAAAHGDPGSHGDASEHSHVSAQTGGDEDAGSGRCHVIALADGLGLMFALASSGALAVRADAADAVAAVRAGVAAAEGPCFVLPDSPQTHAALREALAVRGRSGRRGRTGGAEREPRLIRTRDAASVLAAVAVFDPHADPEDLLEDMVASASGTRSGCVVLAERAQAAGPLMYSQGDPLTCIDGRMRGVGSVPETSVLELVHRLLGAGGELVTLIAGGQVPPAVGEALRARIEEEHPHAEAVLVAGGQESSWMVVGVE</sequence>
<dbReference type="Pfam" id="PF13684">
    <property type="entry name" value="FakA-like_C"/>
    <property type="match status" value="1"/>
</dbReference>
<dbReference type="InterPro" id="IPR036117">
    <property type="entry name" value="DhaL_dom_sf"/>
</dbReference>
<accession>A0ABN2X307</accession>
<evidence type="ECO:0000256" key="1">
    <source>
        <dbReference type="SAM" id="MobiDB-lite"/>
    </source>
</evidence>
<dbReference type="InterPro" id="IPR004007">
    <property type="entry name" value="DhaL_dom"/>
</dbReference>
<dbReference type="PANTHER" id="PTHR33434:SF4">
    <property type="entry name" value="PHOSPHATASE PROTEIN"/>
    <property type="match status" value="1"/>
</dbReference>
<gene>
    <name evidence="3" type="ORF">GCM10009823_27740</name>
</gene>
<dbReference type="PANTHER" id="PTHR33434">
    <property type="entry name" value="DEGV DOMAIN-CONTAINING PROTEIN DR_1986-RELATED"/>
    <property type="match status" value="1"/>
</dbReference>
<reference evidence="3 4" key="1">
    <citation type="journal article" date="2019" name="Int. J. Syst. Evol. Microbiol.">
        <title>The Global Catalogue of Microorganisms (GCM) 10K type strain sequencing project: providing services to taxonomists for standard genome sequencing and annotation.</title>
        <authorList>
            <consortium name="The Broad Institute Genomics Platform"/>
            <consortium name="The Broad Institute Genome Sequencing Center for Infectious Disease"/>
            <person name="Wu L."/>
            <person name="Ma J."/>
        </authorList>
    </citation>
    <scope>NUCLEOTIDE SEQUENCE [LARGE SCALE GENOMIC DNA]</scope>
    <source>
        <strain evidence="3 4">JCM 15900</strain>
    </source>
</reference>
<evidence type="ECO:0000259" key="2">
    <source>
        <dbReference type="PROSITE" id="PS51480"/>
    </source>
</evidence>
<dbReference type="SMART" id="SM01120">
    <property type="entry name" value="Dak2"/>
    <property type="match status" value="1"/>
</dbReference>
<dbReference type="RefSeq" id="WP_344337873.1">
    <property type="nucleotide sequence ID" value="NZ_BAAAPZ010000017.1"/>
</dbReference>